<dbReference type="NCBIfam" id="TIGR02442">
    <property type="entry name" value="Cob-chelat-sub"/>
    <property type="match status" value="1"/>
</dbReference>
<gene>
    <name evidence="7" type="ORF">H114_15337</name>
</gene>
<dbReference type="PROSITE" id="PS50234">
    <property type="entry name" value="VWFA"/>
    <property type="match status" value="1"/>
</dbReference>
<dbReference type="PANTHER" id="PTHR35023:SF1">
    <property type="entry name" value="MG-PROTOPORPHYRIN IX CHELATASE"/>
    <property type="match status" value="1"/>
</dbReference>
<dbReference type="SMART" id="SM00382">
    <property type="entry name" value="AAA"/>
    <property type="match status" value="1"/>
</dbReference>
<evidence type="ECO:0000259" key="6">
    <source>
        <dbReference type="PROSITE" id="PS50234"/>
    </source>
</evidence>
<proteinExistence type="inferred from homology"/>
<dbReference type="PATRIC" id="fig|1284664.3.peg.3082"/>
<comment type="caution">
    <text evidence="7">The sequence shown here is derived from an EMBL/GenBank/DDBJ whole genome shotgun (WGS) entry which is preliminary data.</text>
</comment>
<accession>M3BVW7</accession>
<protein>
    <recommendedName>
        <fullName evidence="4">Mg-protoporphyrin IX chelatase</fullName>
    </recommendedName>
</protein>
<dbReference type="InterPro" id="IPR002035">
    <property type="entry name" value="VWF_A"/>
</dbReference>
<dbReference type="InterPro" id="IPR003593">
    <property type="entry name" value="AAA+_ATPase"/>
</dbReference>
<dbReference type="PANTHER" id="PTHR35023">
    <property type="entry name" value="CHELATASE-RELATED"/>
    <property type="match status" value="1"/>
</dbReference>
<evidence type="ECO:0000256" key="3">
    <source>
        <dbReference type="ARBA" id="ARBA00022840"/>
    </source>
</evidence>
<feature type="compositionally biased region" description="Acidic residues" evidence="5">
    <location>
        <begin position="334"/>
        <end position="349"/>
    </location>
</feature>
<dbReference type="Gene3D" id="3.40.50.410">
    <property type="entry name" value="von Willebrand factor, type A domain"/>
    <property type="match status" value="1"/>
</dbReference>
<evidence type="ECO:0000256" key="2">
    <source>
        <dbReference type="ARBA" id="ARBA00022741"/>
    </source>
</evidence>
<dbReference type="SMART" id="SM00327">
    <property type="entry name" value="VWA"/>
    <property type="match status" value="1"/>
</dbReference>
<dbReference type="InterPro" id="IPR027417">
    <property type="entry name" value="P-loop_NTPase"/>
</dbReference>
<name>M3BVW7_STREZ</name>
<sequence>MTTPFPFTAVVGQDDLRLALLLNAVSPSVGGVLVRGEKGTAKSTAVRALTSLLPEVAVVPGCRFSCDPLSPDPACPDGPHEGGGGGASRPARMVELPVGASEDRLVGALDIERALAEGVKAFEPGLLAAAHRGILYVDEVNLLHDHLVDLLLDAAAMGASYVEREGVSVRHAARFLLVGTMNPEEGELRPQLLDRFGLTVEVAASREPDERVEVVRRRLAYDDDPAAFAARWADEEAAVRQRIVAARELLPSVRLGDGALRQIAATCAAFEVDGMRADIVMARTATALAAWAGRTDVLAEDVRQAALLALPHRRRRNPFDAPGLDEDKLDETLEEFSDSSRDDDPDPDGDGSGPGGPGGGGQPEPDEGPAGDGAGARPEEGEGAPAPGGGGEQSPVRAAEPFRTKVLSVPGIGEGAAGRRSRARTEHGRTTGAHRPRGALTKLHLAATVQAAAPHQRARGRSGRGLVVRRDDLRQAAREGREGNLVLFVVDASGSMAARQRMSAVKGAVLSLLLDAYQRRDKVGLVTFRGSAADVALPPTSSVDAAAARLESLPTGGRTPLAAGLLKAHDVLRVERLRDPARRALVVVVTDGRATGGPEPVALASRAARLFAAEGVASVVVDCESGPVRLGLAGRLAGELGGSAVTLDELRADSIAGLVKDEQRRAA</sequence>
<dbReference type="InterPro" id="IPR000523">
    <property type="entry name" value="Mg_chelatse_chII-like_cat_dom"/>
</dbReference>
<evidence type="ECO:0000256" key="4">
    <source>
        <dbReference type="ARBA" id="ARBA00030759"/>
    </source>
</evidence>
<dbReference type="GO" id="GO:0005524">
    <property type="term" value="F:ATP binding"/>
    <property type="evidence" value="ECO:0007669"/>
    <property type="project" value="UniProtKB-KW"/>
</dbReference>
<comment type="similarity">
    <text evidence="1">Belongs to the Mg-chelatase subunits D/I family.</text>
</comment>
<dbReference type="SUPFAM" id="SSF52540">
    <property type="entry name" value="P-loop containing nucleoside triphosphate hydrolases"/>
    <property type="match status" value="1"/>
</dbReference>
<dbReference type="Pfam" id="PF17863">
    <property type="entry name" value="AAA_lid_2"/>
    <property type="match status" value="1"/>
</dbReference>
<dbReference type="InterPro" id="IPR041628">
    <property type="entry name" value="ChlI/MoxR_AAA_lid"/>
</dbReference>
<dbReference type="EMBL" id="AOHP01000063">
    <property type="protein sequence ID" value="EMF28159.1"/>
    <property type="molecule type" value="Genomic_DNA"/>
</dbReference>
<evidence type="ECO:0000313" key="8">
    <source>
        <dbReference type="Proteomes" id="UP000011732"/>
    </source>
</evidence>
<reference evidence="7 8" key="1">
    <citation type="journal article" date="2013" name="Genome Announc.">
        <title>Draft Genome Sequence of Streptomyces gancidicus Strain BKS 13-15.</title>
        <authorList>
            <person name="Kumar S."/>
            <person name="Kaur N."/>
            <person name="Singh N.K."/>
            <person name="Raghava G.P."/>
            <person name="Mayilraj S."/>
        </authorList>
    </citation>
    <scope>NUCLEOTIDE SEQUENCE [LARGE SCALE GENOMIC DNA]</scope>
    <source>
        <strain evidence="7 8">BKS 13-15</strain>
    </source>
</reference>
<feature type="region of interest" description="Disordered" evidence="5">
    <location>
        <begin position="334"/>
        <end position="435"/>
    </location>
</feature>
<dbReference type="CDD" id="cd01451">
    <property type="entry name" value="vWA_Magnesium_chelatase"/>
    <property type="match status" value="1"/>
</dbReference>
<organism evidence="7 8">
    <name type="scientific">Streptomyces gancidicus BKS 13-15</name>
    <dbReference type="NCBI Taxonomy" id="1284664"/>
    <lineage>
        <taxon>Bacteria</taxon>
        <taxon>Bacillati</taxon>
        <taxon>Actinomycetota</taxon>
        <taxon>Actinomycetes</taxon>
        <taxon>Kitasatosporales</taxon>
        <taxon>Streptomycetaceae</taxon>
        <taxon>Streptomyces</taxon>
        <taxon>Streptomyces pseudogriseolus group</taxon>
    </lineage>
</organism>
<evidence type="ECO:0000256" key="5">
    <source>
        <dbReference type="SAM" id="MobiDB-lite"/>
    </source>
</evidence>
<dbReference type="RefSeq" id="WP_006132677.1">
    <property type="nucleotide sequence ID" value="NZ_AOHP01000063.1"/>
</dbReference>
<keyword evidence="3" id="KW-0067">ATP-binding</keyword>
<dbReference type="InterPro" id="IPR012804">
    <property type="entry name" value="Cob_chelat_sub_put"/>
</dbReference>
<evidence type="ECO:0000313" key="7">
    <source>
        <dbReference type="EMBL" id="EMF28159.1"/>
    </source>
</evidence>
<dbReference type="InterPro" id="IPR041702">
    <property type="entry name" value="BchD/ChlD_VWA"/>
</dbReference>
<dbReference type="SUPFAM" id="SSF53300">
    <property type="entry name" value="vWA-like"/>
    <property type="match status" value="1"/>
</dbReference>
<dbReference type="Gene3D" id="1.10.8.80">
    <property type="entry name" value="Magnesium chelatase subunit I, C-Terminal domain"/>
    <property type="match status" value="1"/>
</dbReference>
<dbReference type="Proteomes" id="UP000011732">
    <property type="component" value="Unassembled WGS sequence"/>
</dbReference>
<dbReference type="InterPro" id="IPR036465">
    <property type="entry name" value="vWFA_dom_sf"/>
</dbReference>
<dbReference type="Pfam" id="PF13519">
    <property type="entry name" value="VWA_2"/>
    <property type="match status" value="1"/>
</dbReference>
<feature type="domain" description="VWFA" evidence="6">
    <location>
        <begin position="485"/>
        <end position="621"/>
    </location>
</feature>
<evidence type="ECO:0000256" key="1">
    <source>
        <dbReference type="ARBA" id="ARBA00005799"/>
    </source>
</evidence>
<dbReference type="OrthoDB" id="9775079at2"/>
<dbReference type="InterPro" id="IPR052989">
    <property type="entry name" value="Mg-chelatase_DI-like"/>
</dbReference>
<dbReference type="Gene3D" id="3.40.50.300">
    <property type="entry name" value="P-loop containing nucleotide triphosphate hydrolases"/>
    <property type="match status" value="1"/>
</dbReference>
<dbReference type="Pfam" id="PF01078">
    <property type="entry name" value="Mg_chelatase"/>
    <property type="match status" value="1"/>
</dbReference>
<keyword evidence="2" id="KW-0547">Nucleotide-binding</keyword>
<keyword evidence="8" id="KW-1185">Reference proteome</keyword>
<dbReference type="AlphaFoldDB" id="M3BVW7"/>
<feature type="compositionally biased region" description="Gly residues" evidence="5">
    <location>
        <begin position="350"/>
        <end position="362"/>
    </location>
</feature>